<dbReference type="EMBL" id="JACIIJ010000015">
    <property type="protein sequence ID" value="MBB6224366.1"/>
    <property type="molecule type" value="Genomic_DNA"/>
</dbReference>
<evidence type="ECO:0000256" key="1">
    <source>
        <dbReference type="SAM" id="Phobius"/>
    </source>
</evidence>
<dbReference type="AlphaFoldDB" id="A0A7X0DVA6"/>
<dbReference type="Proteomes" id="UP000517187">
    <property type="component" value="Unassembled WGS sequence"/>
</dbReference>
<evidence type="ECO:0000313" key="2">
    <source>
        <dbReference type="EMBL" id="MBB6224366.1"/>
    </source>
</evidence>
<reference evidence="2 3" key="1">
    <citation type="submission" date="2020-08" db="EMBL/GenBank/DDBJ databases">
        <title>Genomic Encyclopedia of Type Strains, Phase IV (KMG-V): Genome sequencing to study the core and pangenomes of soil and plant-associated prokaryotes.</title>
        <authorList>
            <person name="Whitman W."/>
        </authorList>
    </citation>
    <scope>NUCLEOTIDE SEQUENCE [LARGE SCALE GENOMIC DNA]</scope>
    <source>
        <strain evidence="2 3">SEMIA 4011</strain>
    </source>
</reference>
<accession>A0A7X0DVA6</accession>
<keyword evidence="1" id="KW-1133">Transmembrane helix</keyword>
<keyword evidence="1" id="KW-0472">Membrane</keyword>
<gene>
    <name evidence="2" type="ORF">GGE66_005379</name>
</gene>
<evidence type="ECO:0000313" key="3">
    <source>
        <dbReference type="Proteomes" id="UP000517187"/>
    </source>
</evidence>
<proteinExistence type="predicted"/>
<feature type="transmembrane region" description="Helical" evidence="1">
    <location>
        <begin position="21"/>
        <end position="39"/>
    </location>
</feature>
<organism evidence="2 3">
    <name type="scientific">Rhizobium leguminosarum</name>
    <dbReference type="NCBI Taxonomy" id="384"/>
    <lineage>
        <taxon>Bacteria</taxon>
        <taxon>Pseudomonadati</taxon>
        <taxon>Pseudomonadota</taxon>
        <taxon>Alphaproteobacteria</taxon>
        <taxon>Hyphomicrobiales</taxon>
        <taxon>Rhizobiaceae</taxon>
        <taxon>Rhizobium/Agrobacterium group</taxon>
        <taxon>Rhizobium</taxon>
    </lineage>
</organism>
<comment type="caution">
    <text evidence="2">The sequence shown here is derived from an EMBL/GenBank/DDBJ whole genome shotgun (WGS) entry which is preliminary data.</text>
</comment>
<name>A0A7X0DVA6_RHILE</name>
<protein>
    <submittedName>
        <fullName evidence="2">Uncharacterized protein</fullName>
    </submittedName>
</protein>
<sequence>MVEATDTMNMTLMRAVSTVKIVNIGIPFLGSCVLAPQYWPSTAVRAEA</sequence>
<keyword evidence="1" id="KW-0812">Transmembrane</keyword>